<dbReference type="GeneID" id="85154843"/>
<accession>A0A239W720</accession>
<organism evidence="1 2">
    <name type="scientific">Cutibacterium granulosum</name>
    <dbReference type="NCBI Taxonomy" id="33011"/>
    <lineage>
        <taxon>Bacteria</taxon>
        <taxon>Bacillati</taxon>
        <taxon>Actinomycetota</taxon>
        <taxon>Actinomycetes</taxon>
        <taxon>Propionibacteriales</taxon>
        <taxon>Propionibacteriaceae</taxon>
        <taxon>Cutibacterium</taxon>
    </lineage>
</organism>
<dbReference type="RefSeq" id="WP_021103616.1">
    <property type="nucleotide sequence ID" value="NZ_AP026710.1"/>
</dbReference>
<name>A0A239W720_9ACTN</name>
<dbReference type="Proteomes" id="UP000215332">
    <property type="component" value="Chromosome 1"/>
</dbReference>
<evidence type="ECO:0000313" key="1">
    <source>
        <dbReference type="EMBL" id="SNV30365.1"/>
    </source>
</evidence>
<protein>
    <submittedName>
        <fullName evidence="1">Uncharacterized protein</fullName>
    </submittedName>
</protein>
<dbReference type="KEGG" id="cgrn:4412665_00400"/>
<dbReference type="EMBL" id="LT906441">
    <property type="protein sequence ID" value="SNV30365.1"/>
    <property type="molecule type" value="Genomic_DNA"/>
</dbReference>
<dbReference type="AlphaFoldDB" id="A0A239W720"/>
<evidence type="ECO:0000313" key="2">
    <source>
        <dbReference type="Proteomes" id="UP000215332"/>
    </source>
</evidence>
<gene>
    <name evidence="1" type="ORF">SAMEA4412665_00400</name>
</gene>
<accession>A0A2W5D8N8</accession>
<sequence length="64" mass="6796">MGKIVLLAVLVSLPVLIAAAAMVVIVMTRFHRPADVPSASASRSESADDFESADHPDDFENDAQ</sequence>
<reference evidence="1 2" key="1">
    <citation type="submission" date="2017-06" db="EMBL/GenBank/DDBJ databases">
        <authorList>
            <consortium name="Pathogen Informatics"/>
        </authorList>
    </citation>
    <scope>NUCLEOTIDE SEQUENCE [LARGE SCALE GENOMIC DNA]</scope>
    <source>
        <strain evidence="1 2">NCTC11865</strain>
    </source>
</reference>
<proteinExistence type="predicted"/>